<proteinExistence type="predicted"/>
<organism evidence="2">
    <name type="scientific">marine sediment metagenome</name>
    <dbReference type="NCBI Taxonomy" id="412755"/>
    <lineage>
        <taxon>unclassified sequences</taxon>
        <taxon>metagenomes</taxon>
        <taxon>ecological metagenomes</taxon>
    </lineage>
</organism>
<evidence type="ECO:0000256" key="1">
    <source>
        <dbReference type="SAM" id="Phobius"/>
    </source>
</evidence>
<name>X1FHU2_9ZZZZ</name>
<evidence type="ECO:0008006" key="3">
    <source>
        <dbReference type="Google" id="ProtNLM"/>
    </source>
</evidence>
<sequence length="189" mass="21149">APKGHKGTTRKQTIDRREVIDADNCPKCGSDNLEDEKVLKRVVEEIPEPVIPETVENEIHKKVCLGCGHRFIPEHNTVPLKGKFGINVMILVIFIKFLLRGVLRKTAKFLLSGFALKLTPASVNAIVGMVAGAACRDYNELKERIRKSSIVYVDETSFSVLGDNQWVWIFRTAHDILLVVRSCRGSPVL</sequence>
<dbReference type="EMBL" id="BARU01008725">
    <property type="protein sequence ID" value="GAH44512.1"/>
    <property type="molecule type" value="Genomic_DNA"/>
</dbReference>
<keyword evidence="1" id="KW-0472">Membrane</keyword>
<feature type="transmembrane region" description="Helical" evidence="1">
    <location>
        <begin position="84"/>
        <end position="103"/>
    </location>
</feature>
<keyword evidence="1" id="KW-1133">Transmembrane helix</keyword>
<feature type="non-terminal residue" evidence="2">
    <location>
        <position position="1"/>
    </location>
</feature>
<comment type="caution">
    <text evidence="2">The sequence shown here is derived from an EMBL/GenBank/DDBJ whole genome shotgun (WGS) entry which is preliminary data.</text>
</comment>
<evidence type="ECO:0000313" key="2">
    <source>
        <dbReference type="EMBL" id="GAH44512.1"/>
    </source>
</evidence>
<reference evidence="2" key="1">
    <citation type="journal article" date="2014" name="Front. Microbiol.">
        <title>High frequency of phylogenetically diverse reductive dehalogenase-homologous genes in deep subseafloor sedimentary metagenomes.</title>
        <authorList>
            <person name="Kawai M."/>
            <person name="Futagami T."/>
            <person name="Toyoda A."/>
            <person name="Takaki Y."/>
            <person name="Nishi S."/>
            <person name="Hori S."/>
            <person name="Arai W."/>
            <person name="Tsubouchi T."/>
            <person name="Morono Y."/>
            <person name="Uchiyama I."/>
            <person name="Ito T."/>
            <person name="Fujiyama A."/>
            <person name="Inagaki F."/>
            <person name="Takami H."/>
        </authorList>
    </citation>
    <scope>NUCLEOTIDE SEQUENCE</scope>
    <source>
        <strain evidence="2">Expedition CK06-06</strain>
    </source>
</reference>
<keyword evidence="1" id="KW-0812">Transmembrane</keyword>
<dbReference type="AlphaFoldDB" id="X1FHU2"/>
<dbReference type="InterPro" id="IPR052344">
    <property type="entry name" value="Transposase-related"/>
</dbReference>
<gene>
    <name evidence="2" type="ORF">S03H2_16979</name>
</gene>
<dbReference type="PANTHER" id="PTHR33678">
    <property type="entry name" value="BLL1576 PROTEIN"/>
    <property type="match status" value="1"/>
</dbReference>
<accession>X1FHU2</accession>
<protein>
    <recommendedName>
        <fullName evidence="3">Transposase IS66 central domain-containing protein</fullName>
    </recommendedName>
</protein>